<dbReference type="AlphaFoldDB" id="A0ABD0RF24"/>
<dbReference type="Proteomes" id="UP001529510">
    <property type="component" value="Unassembled WGS sequence"/>
</dbReference>
<evidence type="ECO:0000313" key="2">
    <source>
        <dbReference type="Proteomes" id="UP001529510"/>
    </source>
</evidence>
<keyword evidence="2" id="KW-1185">Reference proteome</keyword>
<reference evidence="1 2" key="1">
    <citation type="submission" date="2024-05" db="EMBL/GenBank/DDBJ databases">
        <title>Genome sequencing and assembly of Indian major carp, Cirrhinus mrigala (Hamilton, 1822).</title>
        <authorList>
            <person name="Mohindra V."/>
            <person name="Chowdhury L.M."/>
            <person name="Lal K."/>
            <person name="Jena J.K."/>
        </authorList>
    </citation>
    <scope>NUCLEOTIDE SEQUENCE [LARGE SCALE GENOMIC DNA]</scope>
    <source>
        <strain evidence="1">CM1030</strain>
        <tissue evidence="1">Blood</tissue>
    </source>
</reference>
<gene>
    <name evidence="1" type="ORF">M9458_005496</name>
</gene>
<dbReference type="Gene3D" id="3.40.50.720">
    <property type="entry name" value="NAD(P)-binding Rossmann-like Domain"/>
    <property type="match status" value="1"/>
</dbReference>
<evidence type="ECO:0000313" key="1">
    <source>
        <dbReference type="EMBL" id="KAL0196956.1"/>
    </source>
</evidence>
<comment type="caution">
    <text evidence="1">The sequence shown here is derived from an EMBL/GenBank/DDBJ whole genome shotgun (WGS) entry which is preliminary data.</text>
</comment>
<feature type="non-terminal residue" evidence="1">
    <location>
        <position position="1"/>
    </location>
</feature>
<dbReference type="EMBL" id="JAMKFB020000003">
    <property type="protein sequence ID" value="KAL0196956.1"/>
    <property type="molecule type" value="Genomic_DNA"/>
</dbReference>
<organism evidence="1 2">
    <name type="scientific">Cirrhinus mrigala</name>
    <name type="common">Mrigala</name>
    <dbReference type="NCBI Taxonomy" id="683832"/>
    <lineage>
        <taxon>Eukaryota</taxon>
        <taxon>Metazoa</taxon>
        <taxon>Chordata</taxon>
        <taxon>Craniata</taxon>
        <taxon>Vertebrata</taxon>
        <taxon>Euteleostomi</taxon>
        <taxon>Actinopterygii</taxon>
        <taxon>Neopterygii</taxon>
        <taxon>Teleostei</taxon>
        <taxon>Ostariophysi</taxon>
        <taxon>Cypriniformes</taxon>
        <taxon>Cyprinidae</taxon>
        <taxon>Labeoninae</taxon>
        <taxon>Labeonini</taxon>
        <taxon>Cirrhinus</taxon>
    </lineage>
</organism>
<protein>
    <submittedName>
        <fullName evidence="1">Uncharacterized protein</fullName>
    </submittedName>
</protein>
<feature type="non-terminal residue" evidence="1">
    <location>
        <position position="54"/>
    </location>
</feature>
<proteinExistence type="predicted"/>
<sequence length="54" mass="5680">EYLPYLKTAAKASGTPGLSCNKAAVINISTVAGSISTMPSLFEQFPLLPYCVSK</sequence>
<name>A0ABD0RF24_CIRMR</name>
<accession>A0ABD0RF24</accession>